<evidence type="ECO:0000313" key="2">
    <source>
        <dbReference type="EMBL" id="ROR34200.1"/>
    </source>
</evidence>
<dbReference type="InterPro" id="IPR045584">
    <property type="entry name" value="Pilin-like"/>
</dbReference>
<organism evidence="2 3">
    <name type="scientific">Inmirania thermothiophila</name>
    <dbReference type="NCBI Taxonomy" id="1750597"/>
    <lineage>
        <taxon>Bacteria</taxon>
        <taxon>Pseudomonadati</taxon>
        <taxon>Pseudomonadota</taxon>
        <taxon>Gammaproteobacteria</taxon>
        <taxon>Chromatiales</taxon>
        <taxon>Ectothiorhodospiraceae</taxon>
        <taxon>Inmirania</taxon>
    </lineage>
</organism>
<keyword evidence="1" id="KW-0812">Transmembrane</keyword>
<dbReference type="PROSITE" id="PS00409">
    <property type="entry name" value="PROKAR_NTER_METHYL"/>
    <property type="match status" value="1"/>
</dbReference>
<sequence length="136" mass="13793">MHRRQQGFTLIELVIVIIILGILAATALPKFVNFKDDAQQAAVEGVAGALSSAASINFAARSLDSTKGVAVADCSDFESALQGGALPSPSNGSYSIRDLGASFPATDGSTATCTVVLKDTGGNVVASATFTAIEVD</sequence>
<dbReference type="PANTHER" id="PTHR30093">
    <property type="entry name" value="GENERAL SECRETION PATHWAY PROTEIN G"/>
    <property type="match status" value="1"/>
</dbReference>
<feature type="transmembrane region" description="Helical" evidence="1">
    <location>
        <begin position="7"/>
        <end position="28"/>
    </location>
</feature>
<keyword evidence="1" id="KW-0472">Membrane</keyword>
<proteinExistence type="predicted"/>
<gene>
    <name evidence="2" type="ORF">EDC57_0096</name>
</gene>
<dbReference type="NCBIfam" id="TIGR02532">
    <property type="entry name" value="IV_pilin_GFxxxE"/>
    <property type="match status" value="1"/>
</dbReference>
<dbReference type="PANTHER" id="PTHR30093:SF46">
    <property type="entry name" value="MSHA MINOR PILIN PROTEIN MSHB"/>
    <property type="match status" value="1"/>
</dbReference>
<keyword evidence="3" id="KW-1185">Reference proteome</keyword>
<dbReference type="SUPFAM" id="SSF54523">
    <property type="entry name" value="Pili subunits"/>
    <property type="match status" value="1"/>
</dbReference>
<dbReference type="RefSeq" id="WP_123400853.1">
    <property type="nucleotide sequence ID" value="NZ_RJVI01000001.1"/>
</dbReference>
<accession>A0A3N1Y621</accession>
<dbReference type="AlphaFoldDB" id="A0A3N1Y621"/>
<evidence type="ECO:0000313" key="3">
    <source>
        <dbReference type="Proteomes" id="UP000276634"/>
    </source>
</evidence>
<name>A0A3N1Y621_9GAMM</name>
<comment type="caution">
    <text evidence="2">The sequence shown here is derived from an EMBL/GenBank/DDBJ whole genome shotgun (WGS) entry which is preliminary data.</text>
</comment>
<evidence type="ECO:0000256" key="1">
    <source>
        <dbReference type="SAM" id="Phobius"/>
    </source>
</evidence>
<dbReference type="Proteomes" id="UP000276634">
    <property type="component" value="Unassembled WGS sequence"/>
</dbReference>
<dbReference type="EMBL" id="RJVI01000001">
    <property type="protein sequence ID" value="ROR34200.1"/>
    <property type="molecule type" value="Genomic_DNA"/>
</dbReference>
<dbReference type="InterPro" id="IPR012902">
    <property type="entry name" value="N_methyl_site"/>
</dbReference>
<dbReference type="Pfam" id="PF07963">
    <property type="entry name" value="N_methyl"/>
    <property type="match status" value="1"/>
</dbReference>
<protein>
    <submittedName>
        <fullName evidence="2">MSHA pilin protein MshA</fullName>
    </submittedName>
</protein>
<dbReference type="Gene3D" id="3.30.700.10">
    <property type="entry name" value="Glycoprotein, Type 4 Pilin"/>
    <property type="match status" value="1"/>
</dbReference>
<reference evidence="2 3" key="1">
    <citation type="submission" date="2018-11" db="EMBL/GenBank/DDBJ databases">
        <title>Genomic Encyclopedia of Type Strains, Phase IV (KMG-IV): sequencing the most valuable type-strain genomes for metagenomic binning, comparative biology and taxonomic classification.</title>
        <authorList>
            <person name="Goeker M."/>
        </authorList>
    </citation>
    <scope>NUCLEOTIDE SEQUENCE [LARGE SCALE GENOMIC DNA]</scope>
    <source>
        <strain evidence="2 3">DSM 100275</strain>
    </source>
</reference>
<keyword evidence="1" id="KW-1133">Transmembrane helix</keyword>